<evidence type="ECO:0000313" key="2">
    <source>
        <dbReference type="Proteomes" id="UP000316714"/>
    </source>
</evidence>
<dbReference type="InterPro" id="IPR043746">
    <property type="entry name" value="DUF5691"/>
</dbReference>
<dbReference type="EMBL" id="SIHJ01000001">
    <property type="protein sequence ID" value="TWT36002.1"/>
    <property type="molecule type" value="Genomic_DNA"/>
</dbReference>
<dbReference type="RefSeq" id="WP_261342640.1">
    <property type="nucleotide sequence ID" value="NZ_SIHJ01000001.1"/>
</dbReference>
<organism evidence="1 2">
    <name type="scientific">Posidoniimonas corsicana</name>
    <dbReference type="NCBI Taxonomy" id="1938618"/>
    <lineage>
        <taxon>Bacteria</taxon>
        <taxon>Pseudomonadati</taxon>
        <taxon>Planctomycetota</taxon>
        <taxon>Planctomycetia</taxon>
        <taxon>Pirellulales</taxon>
        <taxon>Lacipirellulaceae</taxon>
        <taxon>Posidoniimonas</taxon>
    </lineage>
</organism>
<comment type="caution">
    <text evidence="1">The sequence shown here is derived from an EMBL/GenBank/DDBJ whole genome shotgun (WGS) entry which is preliminary data.</text>
</comment>
<reference evidence="1 2" key="1">
    <citation type="submission" date="2019-02" db="EMBL/GenBank/DDBJ databases">
        <title>Deep-cultivation of Planctomycetes and their phenomic and genomic characterization uncovers novel biology.</title>
        <authorList>
            <person name="Wiegand S."/>
            <person name="Jogler M."/>
            <person name="Boedeker C."/>
            <person name="Pinto D."/>
            <person name="Vollmers J."/>
            <person name="Rivas-Marin E."/>
            <person name="Kohn T."/>
            <person name="Peeters S.H."/>
            <person name="Heuer A."/>
            <person name="Rast P."/>
            <person name="Oberbeckmann S."/>
            <person name="Bunk B."/>
            <person name="Jeske O."/>
            <person name="Meyerdierks A."/>
            <person name="Storesund J.E."/>
            <person name="Kallscheuer N."/>
            <person name="Luecker S."/>
            <person name="Lage O.M."/>
            <person name="Pohl T."/>
            <person name="Merkel B.J."/>
            <person name="Hornburger P."/>
            <person name="Mueller R.-W."/>
            <person name="Bruemmer F."/>
            <person name="Labrenz M."/>
            <person name="Spormann A.M."/>
            <person name="Op Den Camp H."/>
            <person name="Overmann J."/>
            <person name="Amann R."/>
            <person name="Jetten M.S.M."/>
            <person name="Mascher T."/>
            <person name="Medema M.H."/>
            <person name="Devos D.P."/>
            <person name="Kaster A.-K."/>
            <person name="Ovreas L."/>
            <person name="Rohde M."/>
            <person name="Galperin M.Y."/>
            <person name="Jogler C."/>
        </authorList>
    </citation>
    <scope>NUCLEOTIDE SEQUENCE [LARGE SCALE GENOMIC DNA]</scope>
    <source>
        <strain evidence="1 2">KOR34</strain>
    </source>
</reference>
<protein>
    <submittedName>
        <fullName evidence="1">Uncharacterized protein</fullName>
    </submittedName>
</protein>
<dbReference type="Proteomes" id="UP000316714">
    <property type="component" value="Unassembled WGS sequence"/>
</dbReference>
<accession>A0A5C5VE69</accession>
<dbReference type="AlphaFoldDB" id="A0A5C5VE69"/>
<keyword evidence="2" id="KW-1185">Reference proteome</keyword>
<gene>
    <name evidence="1" type="ORF">KOR34_08990</name>
</gene>
<name>A0A5C5VE69_9BACT</name>
<proteinExistence type="predicted"/>
<dbReference type="Pfam" id="PF18944">
    <property type="entry name" value="DUF5691"/>
    <property type="match status" value="1"/>
</dbReference>
<sequence length="384" mass="42151">MCQAPVAVGLRSSTRNGGGTQVVEASVEELIVVWEEGDKGERITALKAIRRTAPEKARELVQAVWDTETAADRAGFMGVMSQGVSLQDESWLEALLDDRSKQVRAAVTRLLSLIPESGMAERMAWRVDSWIDRPPARGKKQKDSATIEFMPPDELDPSAVRDGLQMKSVGGLGPKAELLRGIASRAPLSAWANRGGDAAAWLDAARKSDWADALCRGWIEAAALQRHAEWAEAVLLRLLDDATSHDELQRARITQLMDALPRESAERVTLNAVANRGLVERPRVVEAVLNACDFGWGEELSRAVAGAVRDRLAAKEAVYDTFLRQILRLSAVRIDPSVTEEVGRMWTESQDHWSANLGELVHDAIGTVRLRRDMLAALKNSPAQ</sequence>
<evidence type="ECO:0000313" key="1">
    <source>
        <dbReference type="EMBL" id="TWT36002.1"/>
    </source>
</evidence>